<keyword evidence="1" id="KW-0808">Transferase</keyword>
<proteinExistence type="predicted"/>
<evidence type="ECO:0000313" key="2">
    <source>
        <dbReference type="Proteomes" id="UP000283530"/>
    </source>
</evidence>
<name>A0A443N2J0_9MAGN</name>
<keyword evidence="2" id="KW-1185">Reference proteome</keyword>
<dbReference type="EMBL" id="QPKB01000001">
    <property type="protein sequence ID" value="RWR72721.1"/>
    <property type="molecule type" value="Genomic_DNA"/>
</dbReference>
<dbReference type="OrthoDB" id="5857966at2759"/>
<sequence>MPTGFSYLNPDNTLEGCKPNFAAQSCGSNEFRNEKVLFKMEAIPNTTWVLSDFEQYSPVDEGFAVSLYDNGIYLKKKRLPLSNGRAGPSIKAKTLCKSTQKQLDPLTS</sequence>
<keyword evidence="1" id="KW-0430">Lectin</keyword>
<dbReference type="AlphaFoldDB" id="A0A443N2J0"/>
<keyword evidence="1" id="KW-0675">Receptor</keyword>
<evidence type="ECO:0000313" key="1">
    <source>
        <dbReference type="EMBL" id="RWR72721.1"/>
    </source>
</evidence>
<protein>
    <submittedName>
        <fullName evidence="1">G-type lectin S-receptor-like serine/threonine-protein kinase LECRK3</fullName>
    </submittedName>
</protein>
<organism evidence="1 2">
    <name type="scientific">Cinnamomum micranthum f. kanehirae</name>
    <dbReference type="NCBI Taxonomy" id="337451"/>
    <lineage>
        <taxon>Eukaryota</taxon>
        <taxon>Viridiplantae</taxon>
        <taxon>Streptophyta</taxon>
        <taxon>Embryophyta</taxon>
        <taxon>Tracheophyta</taxon>
        <taxon>Spermatophyta</taxon>
        <taxon>Magnoliopsida</taxon>
        <taxon>Magnoliidae</taxon>
        <taxon>Laurales</taxon>
        <taxon>Lauraceae</taxon>
        <taxon>Cinnamomum</taxon>
    </lineage>
</organism>
<accession>A0A443N2J0</accession>
<reference evidence="1 2" key="1">
    <citation type="journal article" date="2019" name="Nat. Plants">
        <title>Stout camphor tree genome fills gaps in understanding of flowering plant genome evolution.</title>
        <authorList>
            <person name="Chaw S.M."/>
            <person name="Liu Y.C."/>
            <person name="Wu Y.W."/>
            <person name="Wang H.Y."/>
            <person name="Lin C.I."/>
            <person name="Wu C.S."/>
            <person name="Ke H.M."/>
            <person name="Chang L.Y."/>
            <person name="Hsu C.Y."/>
            <person name="Yang H.T."/>
            <person name="Sudianto E."/>
            <person name="Hsu M.H."/>
            <person name="Wu K.P."/>
            <person name="Wang L.N."/>
            <person name="Leebens-Mack J.H."/>
            <person name="Tsai I.J."/>
        </authorList>
    </citation>
    <scope>NUCLEOTIDE SEQUENCE [LARGE SCALE GENOMIC DNA]</scope>
    <source>
        <strain evidence="2">cv. Chaw 1501</strain>
        <tissue evidence="1">Young leaves</tissue>
    </source>
</reference>
<comment type="caution">
    <text evidence="1">The sequence shown here is derived from an EMBL/GenBank/DDBJ whole genome shotgun (WGS) entry which is preliminary data.</text>
</comment>
<dbReference type="Proteomes" id="UP000283530">
    <property type="component" value="Unassembled WGS sequence"/>
</dbReference>
<dbReference type="GO" id="GO:0030246">
    <property type="term" value="F:carbohydrate binding"/>
    <property type="evidence" value="ECO:0007669"/>
    <property type="project" value="UniProtKB-KW"/>
</dbReference>
<keyword evidence="1" id="KW-0418">Kinase</keyword>
<gene>
    <name evidence="1" type="ORF">CKAN_00096000</name>
</gene>
<dbReference type="GO" id="GO:0016301">
    <property type="term" value="F:kinase activity"/>
    <property type="evidence" value="ECO:0007669"/>
    <property type="project" value="UniProtKB-KW"/>
</dbReference>